<sequence>MENRNKIVTSTLLLLSSPYAFGAVAIDDYYTLNVQQPGVTTFIAPALNDIFDDGFTGFTLADFELVQGQGIIRTNSDGSSFEPAQGFIGTAEIRYTLEDNSGSDQASVYIEVTNDGALIQAVRDTFYLPENTGAVTLPVRENDWFEFVTGSPTFIASASSNTAQGGTVTTSPNSLSTVEYTPPDNFIGVDTFNYTLEGPGGTSQTTVTVNVGVEPGQNGVSMPDNLTAEEASTFAVVVEACEQENTGIPCEDIADLTPEEQKQLAQQLSGQHAKLQVRAMRQLQRQQSSNINARLKEIRAARNPISIDGLNLAVMGRSLPLAQAMQGGLSGGAAGDSVVDSDDAVDGEVVAGDTGVDDAKGAGDGGGSSEWISPWGAFINGKISVGESNETVDRPSYDQDGYSVTLGLDYRFSDTIVVGAAAGLGESNTDFTSMQGRQNVQSFSLVSFGNYYPIPNLYIDGLAMWTQGDLDVKREVNVASIQQQLTSDTSSRSLTAATSIGYEFNYQRWQNSLYGRLEYSDLNIDGYTETGGSLGLTLGKQKTDSLISALGTRVGYAFSWSRGVLIPSVELEYIKENSDDVNIRNEFTQAVTAGSFNINADEPDTEYMSLSTSVSAVFSGGRSAFIRYETLLLQDSYDFSSYSVGFRAEF</sequence>
<organism evidence="3 4">
    <name type="scientific">Marinobacter salexigens</name>
    <dbReference type="NCBI Taxonomy" id="1925763"/>
    <lineage>
        <taxon>Bacteria</taxon>
        <taxon>Pseudomonadati</taxon>
        <taxon>Pseudomonadota</taxon>
        <taxon>Gammaproteobacteria</taxon>
        <taxon>Pseudomonadales</taxon>
        <taxon>Marinobacteraceae</taxon>
        <taxon>Marinobacter</taxon>
    </lineage>
</organism>
<comment type="caution">
    <text evidence="3">The sequence shown here is derived from an EMBL/GenBank/DDBJ whole genome shotgun (WGS) entry which is preliminary data.</text>
</comment>
<dbReference type="Proteomes" id="UP000753376">
    <property type="component" value="Unassembled WGS sequence"/>
</dbReference>
<dbReference type="InterPro" id="IPR005546">
    <property type="entry name" value="Autotransporte_beta"/>
</dbReference>
<keyword evidence="4" id="KW-1185">Reference proteome</keyword>
<keyword evidence="1" id="KW-0732">Signal</keyword>
<accession>A0ABS6AAG9</accession>
<feature type="chain" id="PRO_5046115679" evidence="1">
    <location>
        <begin position="23"/>
        <end position="650"/>
    </location>
</feature>
<feature type="domain" description="Autotransporter" evidence="2">
    <location>
        <begin position="363"/>
        <end position="650"/>
    </location>
</feature>
<name>A0ABS6AAG9_9GAMM</name>
<dbReference type="Pfam" id="PF17963">
    <property type="entry name" value="Big_9"/>
    <property type="match status" value="2"/>
</dbReference>
<dbReference type="PROSITE" id="PS51208">
    <property type="entry name" value="AUTOTRANSPORTER"/>
    <property type="match status" value="1"/>
</dbReference>
<reference evidence="3 4" key="1">
    <citation type="submission" date="2021-05" db="EMBL/GenBank/DDBJ databases">
        <title>Draft genomes of bacteria isolated from model marine particles.</title>
        <authorList>
            <person name="Datta M.S."/>
            <person name="Schwartzman J.A."/>
            <person name="Enke T.N."/>
            <person name="Saavedra J."/>
            <person name="Cermak N."/>
            <person name="Cordero O.X."/>
        </authorList>
    </citation>
    <scope>NUCLEOTIDE SEQUENCE [LARGE SCALE GENOMIC DNA]</scope>
    <source>
        <strain evidence="3 4">D2M19</strain>
    </source>
</reference>
<dbReference type="RefSeq" id="WP_216008071.1">
    <property type="nucleotide sequence ID" value="NZ_JAHKPV010000017.1"/>
</dbReference>
<protein>
    <submittedName>
        <fullName evidence="3">Autotransporter domain-containing protein</fullName>
    </submittedName>
</protein>
<dbReference type="Pfam" id="PF03797">
    <property type="entry name" value="Autotransporter"/>
    <property type="match status" value="1"/>
</dbReference>
<evidence type="ECO:0000313" key="3">
    <source>
        <dbReference type="EMBL" id="MBU2874223.1"/>
    </source>
</evidence>
<gene>
    <name evidence="3" type="ORF">KO508_09410</name>
</gene>
<evidence type="ECO:0000256" key="1">
    <source>
        <dbReference type="SAM" id="SignalP"/>
    </source>
</evidence>
<feature type="signal peptide" evidence="1">
    <location>
        <begin position="1"/>
        <end position="22"/>
    </location>
</feature>
<evidence type="ECO:0000259" key="2">
    <source>
        <dbReference type="PROSITE" id="PS51208"/>
    </source>
</evidence>
<proteinExistence type="predicted"/>
<evidence type="ECO:0000313" key="4">
    <source>
        <dbReference type="Proteomes" id="UP000753376"/>
    </source>
</evidence>
<dbReference type="SMART" id="SM00869">
    <property type="entry name" value="Autotransporter"/>
    <property type="match status" value="1"/>
</dbReference>
<dbReference type="EMBL" id="JAHKPV010000017">
    <property type="protein sequence ID" value="MBU2874223.1"/>
    <property type="molecule type" value="Genomic_DNA"/>
</dbReference>